<gene>
    <name evidence="3" type="primary">LOC109725621</name>
</gene>
<evidence type="ECO:0000313" key="2">
    <source>
        <dbReference type="Proteomes" id="UP000515123"/>
    </source>
</evidence>
<evidence type="ECO:0000313" key="3">
    <source>
        <dbReference type="RefSeq" id="XP_020110450.1"/>
    </source>
</evidence>
<dbReference type="Proteomes" id="UP000515123">
    <property type="component" value="Linkage group 20"/>
</dbReference>
<organism evidence="2 3">
    <name type="scientific">Ananas comosus</name>
    <name type="common">Pineapple</name>
    <name type="synonym">Ananas ananas</name>
    <dbReference type="NCBI Taxonomy" id="4615"/>
    <lineage>
        <taxon>Eukaryota</taxon>
        <taxon>Viridiplantae</taxon>
        <taxon>Streptophyta</taxon>
        <taxon>Embryophyta</taxon>
        <taxon>Tracheophyta</taxon>
        <taxon>Spermatophyta</taxon>
        <taxon>Magnoliopsida</taxon>
        <taxon>Liliopsida</taxon>
        <taxon>Poales</taxon>
        <taxon>Bromeliaceae</taxon>
        <taxon>Bromelioideae</taxon>
        <taxon>Ananas</taxon>
    </lineage>
</organism>
<evidence type="ECO:0000256" key="1">
    <source>
        <dbReference type="SAM" id="MobiDB-lite"/>
    </source>
</evidence>
<feature type="region of interest" description="Disordered" evidence="1">
    <location>
        <begin position="1"/>
        <end position="30"/>
    </location>
</feature>
<dbReference type="RefSeq" id="XP_020110450.1">
    <property type="nucleotide sequence ID" value="XM_020254861.1"/>
</dbReference>
<name>A0A6P5GXP5_ANACO</name>
<dbReference type="OrthoDB" id="1920822at2759"/>
<reference evidence="2" key="1">
    <citation type="journal article" date="2015" name="Nat. Genet.">
        <title>The pineapple genome and the evolution of CAM photosynthesis.</title>
        <authorList>
            <person name="Ming R."/>
            <person name="VanBuren R."/>
            <person name="Wai C.M."/>
            <person name="Tang H."/>
            <person name="Schatz M.C."/>
            <person name="Bowers J.E."/>
            <person name="Lyons E."/>
            <person name="Wang M.L."/>
            <person name="Chen J."/>
            <person name="Biggers E."/>
            <person name="Zhang J."/>
            <person name="Huang L."/>
            <person name="Zhang L."/>
            <person name="Miao W."/>
            <person name="Zhang J."/>
            <person name="Ye Z."/>
            <person name="Miao C."/>
            <person name="Lin Z."/>
            <person name="Wang H."/>
            <person name="Zhou H."/>
            <person name="Yim W.C."/>
            <person name="Priest H.D."/>
            <person name="Zheng C."/>
            <person name="Woodhouse M."/>
            <person name="Edger P.P."/>
            <person name="Guyot R."/>
            <person name="Guo H.B."/>
            <person name="Guo H."/>
            <person name="Zheng G."/>
            <person name="Singh R."/>
            <person name="Sharma A."/>
            <person name="Min X."/>
            <person name="Zheng Y."/>
            <person name="Lee H."/>
            <person name="Gurtowski J."/>
            <person name="Sedlazeck F.J."/>
            <person name="Harkess A."/>
            <person name="McKain M.R."/>
            <person name="Liao Z."/>
            <person name="Fang J."/>
            <person name="Liu J."/>
            <person name="Zhang X."/>
            <person name="Zhang Q."/>
            <person name="Hu W."/>
            <person name="Qin Y."/>
            <person name="Wang K."/>
            <person name="Chen L.Y."/>
            <person name="Shirley N."/>
            <person name="Lin Y.R."/>
            <person name="Liu L.Y."/>
            <person name="Hernandez A.G."/>
            <person name="Wright C.L."/>
            <person name="Bulone V."/>
            <person name="Tuskan G.A."/>
            <person name="Heath K."/>
            <person name="Zee F."/>
            <person name="Moore P.H."/>
            <person name="Sunkar R."/>
            <person name="Leebens-Mack J.H."/>
            <person name="Mockler T."/>
            <person name="Bennetzen J.L."/>
            <person name="Freeling M."/>
            <person name="Sankoff D."/>
            <person name="Paterson A.H."/>
            <person name="Zhu X."/>
            <person name="Yang X."/>
            <person name="Smith J.A."/>
            <person name="Cushman J.C."/>
            <person name="Paull R.E."/>
            <person name="Yu Q."/>
        </authorList>
    </citation>
    <scope>NUCLEOTIDE SEQUENCE [LARGE SCALE GENOMIC DNA]</scope>
    <source>
        <strain evidence="2">cv. F153</strain>
    </source>
</reference>
<dbReference type="AlphaFoldDB" id="A0A6P5GXP5"/>
<proteinExistence type="predicted"/>
<dbReference type="GeneID" id="109725621"/>
<protein>
    <submittedName>
        <fullName evidence="3">Uncharacterized protein LOC109725621 isoform X1</fullName>
    </submittedName>
</protein>
<keyword evidence="2" id="KW-1185">Reference proteome</keyword>
<accession>A0A6P5GXP5</accession>
<sequence length="184" mass="20443">MATARVFASPSSASPPQQQRQKQKQKQKQGGKCVGEAVYVAAVPLRAPKGPAQMLFSAAYSLGFWDLHHFMVIIKPLHSQSQAYVFDFQPQDPEDVFAAISVPLQRPIPGVILKRKLQRVPKSRCWFVGFSDSNAVDKANKFSEKWPSDLIVGKHDCRHYTNGLVECLTGEQCVLESLQATTSL</sequence>
<dbReference type="PANTHER" id="PTHR36342:SF1">
    <property type="entry name" value="PTB DOMAIN ENGULFMENT ADAPTER"/>
    <property type="match status" value="1"/>
</dbReference>
<reference evidence="3" key="2">
    <citation type="submission" date="2025-08" db="UniProtKB">
        <authorList>
            <consortium name="RefSeq"/>
        </authorList>
    </citation>
    <scope>IDENTIFICATION</scope>
    <source>
        <tissue evidence="3">Leaf</tissue>
    </source>
</reference>
<dbReference type="PANTHER" id="PTHR36342">
    <property type="entry name" value="PTB DOMAIN ENGULFMENT ADAPTER"/>
    <property type="match status" value="1"/>
</dbReference>